<dbReference type="EMBL" id="ABWK02000017">
    <property type="protein sequence ID" value="EEX68526.1"/>
    <property type="molecule type" value="Genomic_DNA"/>
</dbReference>
<keyword evidence="2" id="KW-1185">Reference proteome</keyword>
<organism evidence="1 2">
    <name type="scientific">Mitsuokella multacida DSM 20544</name>
    <dbReference type="NCBI Taxonomy" id="500635"/>
    <lineage>
        <taxon>Bacteria</taxon>
        <taxon>Bacillati</taxon>
        <taxon>Bacillota</taxon>
        <taxon>Negativicutes</taxon>
        <taxon>Selenomonadales</taxon>
        <taxon>Selenomonadaceae</taxon>
        <taxon>Mitsuokella</taxon>
    </lineage>
</organism>
<evidence type="ECO:0000313" key="1">
    <source>
        <dbReference type="EMBL" id="EEX68526.1"/>
    </source>
</evidence>
<accession>C9KNA1</accession>
<sequence length="49" mass="5761">MLSFIAFMLPFFILQDDLLSLDGFSIALFSEYYFLVPARFAHKKNVQVR</sequence>
<protein>
    <submittedName>
        <fullName evidence="1">Uncharacterized protein</fullName>
    </submittedName>
</protein>
<dbReference type="AlphaFoldDB" id="C9KNA1"/>
<reference evidence="1" key="1">
    <citation type="submission" date="2009-09" db="EMBL/GenBank/DDBJ databases">
        <authorList>
            <person name="Weinstock G."/>
            <person name="Sodergren E."/>
            <person name="Clifton S."/>
            <person name="Fulton L."/>
            <person name="Fulton B."/>
            <person name="Courtney L."/>
            <person name="Fronick C."/>
            <person name="Harrison M."/>
            <person name="Strong C."/>
            <person name="Farmer C."/>
            <person name="Delahaunty K."/>
            <person name="Markovic C."/>
            <person name="Hall O."/>
            <person name="Minx P."/>
            <person name="Tomlinson C."/>
            <person name="Mitreva M."/>
            <person name="Nelson J."/>
            <person name="Hou S."/>
            <person name="Wollam A."/>
            <person name="Pepin K.H."/>
            <person name="Johnson M."/>
            <person name="Bhonagiri V."/>
            <person name="Nash W.E."/>
            <person name="Warren W."/>
            <person name="Chinwalla A."/>
            <person name="Mardis E.R."/>
            <person name="Wilson R.K."/>
        </authorList>
    </citation>
    <scope>NUCLEOTIDE SEQUENCE [LARGE SCALE GENOMIC DNA]</scope>
    <source>
        <strain evidence="1">DSM 20544</strain>
    </source>
</reference>
<evidence type="ECO:0000313" key="2">
    <source>
        <dbReference type="Proteomes" id="UP000003671"/>
    </source>
</evidence>
<dbReference type="Proteomes" id="UP000003671">
    <property type="component" value="Unassembled WGS sequence"/>
</dbReference>
<comment type="caution">
    <text evidence="1">The sequence shown here is derived from an EMBL/GenBank/DDBJ whole genome shotgun (WGS) entry which is preliminary data.</text>
</comment>
<dbReference type="STRING" id="500635.MITSMUL_04590"/>
<gene>
    <name evidence="1" type="ORF">MITSMUL_04590</name>
</gene>
<dbReference type="HOGENOM" id="CLU_3137744_0_0_9"/>
<name>C9KNA1_9FIRM</name>
<proteinExistence type="predicted"/>